<evidence type="ECO:0000256" key="1">
    <source>
        <dbReference type="SAM" id="MobiDB-lite"/>
    </source>
</evidence>
<reference evidence="3" key="1">
    <citation type="journal article" date="2019" name="Int. J. Syst. Evol. Microbiol.">
        <title>The Global Catalogue of Microorganisms (GCM) 10K type strain sequencing project: providing services to taxonomists for standard genome sequencing and annotation.</title>
        <authorList>
            <consortium name="The Broad Institute Genomics Platform"/>
            <consortium name="The Broad Institute Genome Sequencing Center for Infectious Disease"/>
            <person name="Wu L."/>
            <person name="Ma J."/>
        </authorList>
    </citation>
    <scope>NUCLEOTIDE SEQUENCE [LARGE SCALE GENOMIC DNA]</scope>
    <source>
        <strain evidence="3">JCM 17906</strain>
    </source>
</reference>
<evidence type="ECO:0000313" key="3">
    <source>
        <dbReference type="Proteomes" id="UP001501598"/>
    </source>
</evidence>
<feature type="region of interest" description="Disordered" evidence="1">
    <location>
        <begin position="1"/>
        <end position="50"/>
    </location>
</feature>
<feature type="compositionally biased region" description="Low complexity" evidence="1">
    <location>
        <begin position="1"/>
        <end position="14"/>
    </location>
</feature>
<dbReference type="EMBL" id="BAABGT010000047">
    <property type="protein sequence ID" value="GAA4549170.1"/>
    <property type="molecule type" value="Genomic_DNA"/>
</dbReference>
<gene>
    <name evidence="2" type="ORF">GCM10023175_36740</name>
</gene>
<evidence type="ECO:0000313" key="2">
    <source>
        <dbReference type="EMBL" id="GAA4549170.1"/>
    </source>
</evidence>
<feature type="compositionally biased region" description="Basic and acidic residues" evidence="1">
    <location>
        <begin position="23"/>
        <end position="38"/>
    </location>
</feature>
<comment type="caution">
    <text evidence="2">The sequence shown here is derived from an EMBL/GenBank/DDBJ whole genome shotgun (WGS) entry which is preliminary data.</text>
</comment>
<accession>A0ABP8RTY9</accession>
<dbReference type="Proteomes" id="UP001501598">
    <property type="component" value="Unassembled WGS sequence"/>
</dbReference>
<sequence>MFRTATATPTTATRRWGHNPDSAWREFGDRDANQDRIAPDLTGALNEPGF</sequence>
<protein>
    <submittedName>
        <fullName evidence="2">Uncharacterized protein</fullName>
    </submittedName>
</protein>
<dbReference type="RefSeq" id="WP_345419681.1">
    <property type="nucleotide sequence ID" value="NZ_BAABGT010000047.1"/>
</dbReference>
<name>A0ABP8RTY9_9PSEU</name>
<organism evidence="2 3">
    <name type="scientific">Pseudonocardia xishanensis</name>
    <dbReference type="NCBI Taxonomy" id="630995"/>
    <lineage>
        <taxon>Bacteria</taxon>
        <taxon>Bacillati</taxon>
        <taxon>Actinomycetota</taxon>
        <taxon>Actinomycetes</taxon>
        <taxon>Pseudonocardiales</taxon>
        <taxon>Pseudonocardiaceae</taxon>
        <taxon>Pseudonocardia</taxon>
    </lineage>
</organism>
<proteinExistence type="predicted"/>
<keyword evidence="3" id="KW-1185">Reference proteome</keyword>